<proteinExistence type="predicted"/>
<evidence type="ECO:0000313" key="2">
    <source>
        <dbReference type="EMBL" id="SFH33184.1"/>
    </source>
</evidence>
<evidence type="ECO:0000313" key="3">
    <source>
        <dbReference type="Proteomes" id="UP000199666"/>
    </source>
</evidence>
<organism evidence="2 3">
    <name type="scientific">Pedobacter insulae</name>
    <dbReference type="NCBI Taxonomy" id="414048"/>
    <lineage>
        <taxon>Bacteria</taxon>
        <taxon>Pseudomonadati</taxon>
        <taxon>Bacteroidota</taxon>
        <taxon>Sphingobacteriia</taxon>
        <taxon>Sphingobacteriales</taxon>
        <taxon>Sphingobacteriaceae</taxon>
        <taxon>Pedobacter</taxon>
    </lineage>
</organism>
<evidence type="ECO:0000256" key="1">
    <source>
        <dbReference type="SAM" id="MobiDB-lite"/>
    </source>
</evidence>
<feature type="region of interest" description="Disordered" evidence="1">
    <location>
        <begin position="29"/>
        <end position="58"/>
    </location>
</feature>
<gene>
    <name evidence="2" type="ORF">SAMN04489864_10914</name>
</gene>
<dbReference type="STRING" id="414048.SAMN04489864_10914"/>
<dbReference type="RefSeq" id="WP_177217133.1">
    <property type="nucleotide sequence ID" value="NZ_FOPP01000009.1"/>
</dbReference>
<reference evidence="2 3" key="1">
    <citation type="submission" date="2016-10" db="EMBL/GenBank/DDBJ databases">
        <authorList>
            <person name="de Groot N.N."/>
        </authorList>
    </citation>
    <scope>NUCLEOTIDE SEQUENCE [LARGE SCALE GENOMIC DNA]</scope>
    <source>
        <strain evidence="2 3">DSM 18684</strain>
    </source>
</reference>
<accession>A0A1I2Z5Y0</accession>
<sequence length="58" mass="6169">MMKYLVENRFPEGILGAVLSAFERSKDVFPSTETSLPAPAGNEGAAELAPSGNKKRST</sequence>
<protein>
    <submittedName>
        <fullName evidence="2">Uncharacterized protein</fullName>
    </submittedName>
</protein>
<dbReference type="EMBL" id="FOPP01000009">
    <property type="protein sequence ID" value="SFH33184.1"/>
    <property type="molecule type" value="Genomic_DNA"/>
</dbReference>
<keyword evidence="3" id="KW-1185">Reference proteome</keyword>
<dbReference type="AlphaFoldDB" id="A0A1I2Z5Y0"/>
<dbReference type="Proteomes" id="UP000199666">
    <property type="component" value="Unassembled WGS sequence"/>
</dbReference>
<name>A0A1I2Z5Y0_9SPHI</name>